<feature type="domain" description="TIR" evidence="2">
    <location>
        <begin position="5"/>
        <end position="134"/>
    </location>
</feature>
<dbReference type="OrthoDB" id="3375485at2"/>
<protein>
    <recommendedName>
        <fullName evidence="2">TIR domain-containing protein</fullName>
    </recommendedName>
</protein>
<dbReference type="EMBL" id="BLIV01000001">
    <property type="protein sequence ID" value="GFE48657.1"/>
    <property type="molecule type" value="Genomic_DNA"/>
</dbReference>
<dbReference type="InterPro" id="IPR000157">
    <property type="entry name" value="TIR_dom"/>
</dbReference>
<dbReference type="Proteomes" id="UP000436522">
    <property type="component" value="Unassembled WGS sequence"/>
</dbReference>
<reference evidence="3 4" key="1">
    <citation type="submission" date="2019-12" db="EMBL/GenBank/DDBJ databases">
        <title>Roseobacter cerasinus sp. nov., isolated from seawater around aquaculture.</title>
        <authorList>
            <person name="Muramatsu S."/>
            <person name="Takabe Y."/>
            <person name="Mori K."/>
            <person name="Takaichi S."/>
            <person name="Hanada S."/>
        </authorList>
    </citation>
    <scope>NUCLEOTIDE SEQUENCE [LARGE SCALE GENOMIC DNA]</scope>
    <source>
        <strain evidence="3 4">AI77</strain>
    </source>
</reference>
<dbReference type="Gene3D" id="3.40.50.10140">
    <property type="entry name" value="Toll/interleukin-1 receptor homology (TIR) domain"/>
    <property type="match status" value="1"/>
</dbReference>
<keyword evidence="1" id="KW-0175">Coiled coil</keyword>
<feature type="coiled-coil region" evidence="1">
    <location>
        <begin position="255"/>
        <end position="282"/>
    </location>
</feature>
<evidence type="ECO:0000313" key="4">
    <source>
        <dbReference type="Proteomes" id="UP000436522"/>
    </source>
</evidence>
<name>A0A640VLM4_9RHOB</name>
<dbReference type="SUPFAM" id="SSF52200">
    <property type="entry name" value="Toll/Interleukin receptor TIR domain"/>
    <property type="match status" value="1"/>
</dbReference>
<proteinExistence type="predicted"/>
<dbReference type="InterPro" id="IPR035897">
    <property type="entry name" value="Toll_tir_struct_dom_sf"/>
</dbReference>
<dbReference type="AlphaFoldDB" id="A0A640VLM4"/>
<evidence type="ECO:0000256" key="1">
    <source>
        <dbReference type="SAM" id="Coils"/>
    </source>
</evidence>
<organism evidence="3 4">
    <name type="scientific">Roseobacter cerasinus</name>
    <dbReference type="NCBI Taxonomy" id="2602289"/>
    <lineage>
        <taxon>Bacteria</taxon>
        <taxon>Pseudomonadati</taxon>
        <taxon>Pseudomonadota</taxon>
        <taxon>Alphaproteobacteria</taxon>
        <taxon>Rhodobacterales</taxon>
        <taxon>Roseobacteraceae</taxon>
        <taxon>Roseobacter</taxon>
    </lineage>
</organism>
<sequence>MTKRVFISYCREDKAAIKRLEEDLQRLGILTWIDRNEIAAGTRWKAAIRDAIRDGSGFLACFSSVLTNKDRSFMNSELRIAAEMLQEYPDSRAWFVPIKLDECDIPALAIGGGETLHDLQWVDLADDWDGGVARIHAVFAERFPGVINEEIYGDNEQAWKSILRRLSELQATGEVLWRHVNEDTLHDFLKAFARANSVIEEHADVFAQSEFSELNSLMEALSRYKFGKIRLHGMRKARNIRRPREWDVRDLRYQVEENHKSLKKFQTQLSTLEQEIVRVSAAYQSAA</sequence>
<comment type="caution">
    <text evidence="3">The sequence shown here is derived from an EMBL/GenBank/DDBJ whole genome shotgun (WGS) entry which is preliminary data.</text>
</comment>
<gene>
    <name evidence="3" type="ORF">So717_04100</name>
</gene>
<keyword evidence="4" id="KW-1185">Reference proteome</keyword>
<evidence type="ECO:0000259" key="2">
    <source>
        <dbReference type="Pfam" id="PF13676"/>
    </source>
</evidence>
<evidence type="ECO:0000313" key="3">
    <source>
        <dbReference type="EMBL" id="GFE48657.1"/>
    </source>
</evidence>
<dbReference type="GO" id="GO:0007165">
    <property type="term" value="P:signal transduction"/>
    <property type="evidence" value="ECO:0007669"/>
    <property type="project" value="InterPro"/>
</dbReference>
<dbReference type="Pfam" id="PF13676">
    <property type="entry name" value="TIR_2"/>
    <property type="match status" value="1"/>
</dbReference>
<dbReference type="RefSeq" id="WP_159974533.1">
    <property type="nucleotide sequence ID" value="NZ_BLIV01000001.1"/>
</dbReference>
<accession>A0A640VLM4</accession>